<evidence type="ECO:0000256" key="2">
    <source>
        <dbReference type="ARBA" id="ARBA00009773"/>
    </source>
</evidence>
<feature type="transmembrane region" description="Helical" evidence="7">
    <location>
        <begin position="239"/>
        <end position="267"/>
    </location>
</feature>
<name>V5S9H3_9HYPH</name>
<feature type="transmembrane region" description="Helical" evidence="7">
    <location>
        <begin position="28"/>
        <end position="47"/>
    </location>
</feature>
<feature type="transmembrane region" description="Helical" evidence="7">
    <location>
        <begin position="338"/>
        <end position="363"/>
    </location>
</feature>
<evidence type="ECO:0000313" key="10">
    <source>
        <dbReference type="Proteomes" id="UP000018542"/>
    </source>
</evidence>
<protein>
    <submittedName>
        <fullName evidence="9">Iduronate sulfatase</fullName>
    </submittedName>
</protein>
<dbReference type="AlphaFoldDB" id="V5S9H3"/>
<feature type="domain" description="GAF" evidence="8">
    <location>
        <begin position="626"/>
        <end position="768"/>
    </location>
</feature>
<dbReference type="HOGENOM" id="CLU_021513_0_0_5"/>
<dbReference type="InterPro" id="IPR002549">
    <property type="entry name" value="AI-2E-like"/>
</dbReference>
<dbReference type="Pfam" id="PF01594">
    <property type="entry name" value="AI-2E_transport"/>
    <property type="match status" value="1"/>
</dbReference>
<feature type="transmembrane region" description="Helical" evidence="7">
    <location>
        <begin position="80"/>
        <end position="103"/>
    </location>
</feature>
<comment type="similarity">
    <text evidence="2">Belongs to the autoinducer-2 exporter (AI-2E) (TC 2.A.86) family.</text>
</comment>
<dbReference type="Proteomes" id="UP000018542">
    <property type="component" value="Chromosome"/>
</dbReference>
<feature type="transmembrane region" description="Helical" evidence="7">
    <location>
        <begin position="300"/>
        <end position="318"/>
    </location>
</feature>
<keyword evidence="5 7" id="KW-0472">Membrane</keyword>
<dbReference type="SMART" id="SM00065">
    <property type="entry name" value="GAF"/>
    <property type="match status" value="1"/>
</dbReference>
<dbReference type="PANTHER" id="PTHR43102">
    <property type="entry name" value="SLR1143 PROTEIN"/>
    <property type="match status" value="1"/>
</dbReference>
<feature type="region of interest" description="Disordered" evidence="6">
    <location>
        <begin position="769"/>
        <end position="795"/>
    </location>
</feature>
<evidence type="ECO:0000256" key="4">
    <source>
        <dbReference type="ARBA" id="ARBA00022989"/>
    </source>
</evidence>
<keyword evidence="3 7" id="KW-0812">Transmembrane</keyword>
<evidence type="ECO:0000256" key="1">
    <source>
        <dbReference type="ARBA" id="ARBA00004141"/>
    </source>
</evidence>
<proteinExistence type="inferred from homology"/>
<sequence>MPAMSPKPIEQTVLVGPADAVDPKPHDAVRMAATLVSAAIIICALYFGRDVLIPLACAFLISFALHPLVSWLVRVGLPRIGAVIVVMTMILVLIGGLVVVLGAQLRSLSEELPTYQSTIRAKIDDMRGQFKVPAVLDDPMGAVEEDPKSEPAATADAPQRVEVVPRSKEPIEMASEWLAPSLQPLAMAGIVFVFVFLALLDRSDLRDRLLRLLGGNLHRSTDALEEAGTRISKYLLMQVIVNVSYGVPMAIGLWVIGVPGAMLWGAVAAIMRFVPYVGPLISAVFPIGLAFAVDPGWSMVLWTIALILVLELISNNIVEPVLYGTSTGLSAMSLIAAATFWTALWGPVGLILSTPLTVCLLVLGKNVPQLRFLDTILGSMPALDTPTRIYQRLIADDADEAIDIATTEIETSSVKEFYNDVGIPVLRLASEDHLRHATPEHRLRVANGLEELLDEVREEFPPDGDPIVHTRILCVGGKWEMDTVAAEMLAHALELEGLPASARAASTLGTSNLADLELSKGEIVCLSYFSANPIVPARQLCRRLRRKWPEVQIVLALWDAPAELLEGDTLRDLGVREIVTSIDEAIGRLHRMAAPEEAEAAHVAEPPENEAERVAALRATGVLSGDAKEGLDAIAIRAADVFNVDLAVISAIDASEEFIVGQSRKLPGDTRAECGGMLVIPREDAVCDHVVSGGDTLVVADTDRDPRFADNPTLKMWNARFYAGAPLRTADGVVFGAMCILDKEPRTLDEQELKVLATMAADVVAEITGDDVGGDGAEAAEPKDPTATVGQPVPE</sequence>
<dbReference type="InterPro" id="IPR003018">
    <property type="entry name" value="GAF"/>
</dbReference>
<dbReference type="Gene3D" id="3.30.450.40">
    <property type="match status" value="1"/>
</dbReference>
<dbReference type="InterPro" id="IPR029016">
    <property type="entry name" value="GAF-like_dom_sf"/>
</dbReference>
<organism evidence="9 10">
    <name type="scientific">Hyphomicrobium nitrativorans NL23</name>
    <dbReference type="NCBI Taxonomy" id="1029756"/>
    <lineage>
        <taxon>Bacteria</taxon>
        <taxon>Pseudomonadati</taxon>
        <taxon>Pseudomonadota</taxon>
        <taxon>Alphaproteobacteria</taxon>
        <taxon>Hyphomicrobiales</taxon>
        <taxon>Hyphomicrobiaceae</taxon>
        <taxon>Hyphomicrobium</taxon>
    </lineage>
</organism>
<dbReference type="KEGG" id="hni:W911_01630"/>
<dbReference type="SUPFAM" id="SSF55781">
    <property type="entry name" value="GAF domain-like"/>
    <property type="match status" value="1"/>
</dbReference>
<evidence type="ECO:0000313" key="9">
    <source>
        <dbReference type="EMBL" id="AHB47386.1"/>
    </source>
</evidence>
<evidence type="ECO:0000259" key="8">
    <source>
        <dbReference type="SMART" id="SM00065"/>
    </source>
</evidence>
<dbReference type="PANTHER" id="PTHR43102:SF2">
    <property type="entry name" value="GAF DOMAIN-CONTAINING PROTEIN"/>
    <property type="match status" value="1"/>
</dbReference>
<evidence type="ECO:0000256" key="7">
    <source>
        <dbReference type="SAM" id="Phobius"/>
    </source>
</evidence>
<dbReference type="EMBL" id="CP006912">
    <property type="protein sequence ID" value="AHB47386.1"/>
    <property type="molecule type" value="Genomic_DNA"/>
</dbReference>
<evidence type="ECO:0000256" key="3">
    <source>
        <dbReference type="ARBA" id="ARBA00022692"/>
    </source>
</evidence>
<accession>V5S9H3</accession>
<feature type="transmembrane region" description="Helical" evidence="7">
    <location>
        <begin position="182"/>
        <end position="200"/>
    </location>
</feature>
<dbReference type="GO" id="GO:0016020">
    <property type="term" value="C:membrane"/>
    <property type="evidence" value="ECO:0007669"/>
    <property type="project" value="UniProtKB-SubCell"/>
</dbReference>
<gene>
    <name evidence="9" type="ORF">W911_01630</name>
</gene>
<evidence type="ECO:0000256" key="5">
    <source>
        <dbReference type="ARBA" id="ARBA00023136"/>
    </source>
</evidence>
<feature type="transmembrane region" description="Helical" evidence="7">
    <location>
        <begin position="53"/>
        <end position="73"/>
    </location>
</feature>
<dbReference type="PATRIC" id="fig|1029756.8.peg.346"/>
<reference evidence="9 10" key="1">
    <citation type="journal article" date="2014" name="Genome Announc.">
        <title>Complete Genome Sequence of Hyphomicrobium nitrativorans Strain NL23, a Denitrifying Bacterium Isolated from Biofilm of a Methanol-Fed Denitrification System Treating Seawater at the Montreal Biodome.</title>
        <authorList>
            <person name="Martineau C."/>
            <person name="Villeneuve C."/>
            <person name="Mauffrey F."/>
            <person name="Villemur R."/>
        </authorList>
    </citation>
    <scope>NUCLEOTIDE SEQUENCE [LARGE SCALE GENOMIC DNA]</scope>
    <source>
        <strain evidence="9">NL23</strain>
    </source>
</reference>
<dbReference type="Pfam" id="PF01590">
    <property type="entry name" value="GAF"/>
    <property type="match status" value="1"/>
</dbReference>
<keyword evidence="4 7" id="KW-1133">Transmembrane helix</keyword>
<evidence type="ECO:0000256" key="6">
    <source>
        <dbReference type="SAM" id="MobiDB-lite"/>
    </source>
</evidence>
<comment type="subcellular location">
    <subcellularLocation>
        <location evidence="1">Membrane</location>
        <topology evidence="1">Multi-pass membrane protein</topology>
    </subcellularLocation>
</comment>
<keyword evidence="10" id="KW-1185">Reference proteome</keyword>
<feature type="transmembrane region" description="Helical" evidence="7">
    <location>
        <begin position="273"/>
        <end position="293"/>
    </location>
</feature>